<gene>
    <name evidence="1" type="ORF">GCM10007966_18130</name>
</gene>
<sequence length="300" mass="33900">MSAKEATSNDFFHTLLSIFNDCPPDEELVFISQKRLTLKTVSSLEFPVRDVAKIIETPNEVIIACQFMGLYGVDSPLPPYFNELCLNERDGGACIQAFLDSLNHRFYALLYLSWQAFRLDKQYIMLHGLEEEKPVPTLADKTFYAATGSLGYMINLCQMILPEFKWDIKECIPDWVRLDEVQALGEQYRLGENSLLGDHIYDSSSKIEIHTGPHRLKYALTLFPGGTIAPVFISEINKSLMELMEFELVVSIAYEPSILVLGQSNIALSYNSILGILADDTYSLRVSKSQYSATNEALYC</sequence>
<dbReference type="Pfam" id="PF06996">
    <property type="entry name" value="T6SS_TssG"/>
    <property type="match status" value="1"/>
</dbReference>
<accession>A0A917JXE5</accession>
<dbReference type="Proteomes" id="UP000630149">
    <property type="component" value="Unassembled WGS sequence"/>
</dbReference>
<dbReference type="InterPro" id="IPR010732">
    <property type="entry name" value="T6SS_TssG-like"/>
</dbReference>
<dbReference type="PANTHER" id="PTHR35564">
    <property type="match status" value="1"/>
</dbReference>
<reference evidence="1" key="1">
    <citation type="journal article" date="2014" name="Int. J. Syst. Evol. Microbiol.">
        <title>Complete genome sequence of Corynebacterium casei LMG S-19264T (=DSM 44701T), isolated from a smear-ripened cheese.</title>
        <authorList>
            <consortium name="US DOE Joint Genome Institute (JGI-PGF)"/>
            <person name="Walter F."/>
            <person name="Albersmeier A."/>
            <person name="Kalinowski J."/>
            <person name="Ruckert C."/>
        </authorList>
    </citation>
    <scope>NUCLEOTIDE SEQUENCE</scope>
    <source>
        <strain evidence="1">JCM 13919</strain>
    </source>
</reference>
<evidence type="ECO:0000313" key="1">
    <source>
        <dbReference type="EMBL" id="GGI89788.1"/>
    </source>
</evidence>
<evidence type="ECO:0008006" key="3">
    <source>
        <dbReference type="Google" id="ProtNLM"/>
    </source>
</evidence>
<reference evidence="1" key="2">
    <citation type="submission" date="2020-09" db="EMBL/GenBank/DDBJ databases">
        <authorList>
            <person name="Sun Q."/>
            <person name="Ohkuma M."/>
        </authorList>
    </citation>
    <scope>NUCLEOTIDE SEQUENCE</scope>
    <source>
        <strain evidence="1">JCM 13919</strain>
    </source>
</reference>
<name>A0A917JXE5_9GAMM</name>
<dbReference type="PANTHER" id="PTHR35564:SF4">
    <property type="entry name" value="CYTOPLASMIC PROTEIN"/>
    <property type="match status" value="1"/>
</dbReference>
<comment type="caution">
    <text evidence="1">The sequence shown here is derived from an EMBL/GenBank/DDBJ whole genome shotgun (WGS) entry which is preliminary data.</text>
</comment>
<evidence type="ECO:0000313" key="2">
    <source>
        <dbReference type="Proteomes" id="UP000630149"/>
    </source>
</evidence>
<protein>
    <recommendedName>
        <fullName evidence="3">Type VI secretion protein</fullName>
    </recommendedName>
</protein>
<keyword evidence="2" id="KW-1185">Reference proteome</keyword>
<proteinExistence type="predicted"/>
<dbReference type="RefSeq" id="WP_131777102.1">
    <property type="nucleotide sequence ID" value="NZ_BMOB01000008.1"/>
</dbReference>
<dbReference type="OrthoDB" id="1523296at2"/>
<organism evidence="1 2">
    <name type="scientific">Legionella impletisoli</name>
    <dbReference type="NCBI Taxonomy" id="343510"/>
    <lineage>
        <taxon>Bacteria</taxon>
        <taxon>Pseudomonadati</taxon>
        <taxon>Pseudomonadota</taxon>
        <taxon>Gammaproteobacteria</taxon>
        <taxon>Legionellales</taxon>
        <taxon>Legionellaceae</taxon>
        <taxon>Legionella</taxon>
    </lineage>
</organism>
<dbReference type="AlphaFoldDB" id="A0A917JXE5"/>
<dbReference type="EMBL" id="BMOB01000008">
    <property type="protein sequence ID" value="GGI89788.1"/>
    <property type="molecule type" value="Genomic_DNA"/>
</dbReference>